<accession>A0A936Z8Z0</accession>
<feature type="transmembrane region" description="Helical" evidence="1">
    <location>
        <begin position="82"/>
        <end position="106"/>
    </location>
</feature>
<proteinExistence type="predicted"/>
<evidence type="ECO:0000256" key="1">
    <source>
        <dbReference type="SAM" id="Phobius"/>
    </source>
</evidence>
<comment type="caution">
    <text evidence="2">The sequence shown here is derived from an EMBL/GenBank/DDBJ whole genome shotgun (WGS) entry which is preliminary data.</text>
</comment>
<dbReference type="EMBL" id="JAEQNE010000009">
    <property type="protein sequence ID" value="MBL0394706.1"/>
    <property type="molecule type" value="Genomic_DNA"/>
</dbReference>
<dbReference type="Proteomes" id="UP000599109">
    <property type="component" value="Unassembled WGS sequence"/>
</dbReference>
<keyword evidence="1" id="KW-1133">Transmembrane helix</keyword>
<keyword evidence="3" id="KW-1185">Reference proteome</keyword>
<feature type="transmembrane region" description="Helical" evidence="1">
    <location>
        <begin position="118"/>
        <end position="138"/>
    </location>
</feature>
<gene>
    <name evidence="2" type="ORF">JJ685_26445</name>
</gene>
<keyword evidence="1" id="KW-0472">Membrane</keyword>
<organism evidence="2 3">
    <name type="scientific">Ramlibacter monticola</name>
    <dbReference type="NCBI Taxonomy" id="1926872"/>
    <lineage>
        <taxon>Bacteria</taxon>
        <taxon>Pseudomonadati</taxon>
        <taxon>Pseudomonadota</taxon>
        <taxon>Betaproteobacteria</taxon>
        <taxon>Burkholderiales</taxon>
        <taxon>Comamonadaceae</taxon>
        <taxon>Ramlibacter</taxon>
    </lineage>
</organism>
<name>A0A936Z8Z0_9BURK</name>
<dbReference type="RefSeq" id="WP_201677375.1">
    <property type="nucleotide sequence ID" value="NZ_JAEQNE010000009.1"/>
</dbReference>
<feature type="transmembrane region" description="Helical" evidence="1">
    <location>
        <begin position="215"/>
        <end position="238"/>
    </location>
</feature>
<evidence type="ECO:0000313" key="2">
    <source>
        <dbReference type="EMBL" id="MBL0394706.1"/>
    </source>
</evidence>
<feature type="transmembrane region" description="Helical" evidence="1">
    <location>
        <begin position="171"/>
        <end position="203"/>
    </location>
</feature>
<keyword evidence="1" id="KW-0812">Transmembrane</keyword>
<protein>
    <recommendedName>
        <fullName evidence="4">DUF2029 domain-containing protein</fullName>
    </recommendedName>
</protein>
<evidence type="ECO:0000313" key="3">
    <source>
        <dbReference type="Proteomes" id="UP000599109"/>
    </source>
</evidence>
<reference evidence="2 3" key="1">
    <citation type="journal article" date="2017" name="Int. J. Syst. Evol. Microbiol.">
        <title>Ramlibacter monticola sp. nov., isolated from forest soil.</title>
        <authorList>
            <person name="Chaudhary D.K."/>
            <person name="Kim J."/>
        </authorList>
    </citation>
    <scope>NUCLEOTIDE SEQUENCE [LARGE SCALE GENOMIC DNA]</scope>
    <source>
        <strain evidence="2 3">KACC 19175</strain>
    </source>
</reference>
<sequence length="264" mass="28590">MPDRWLRRECVLVCLAAWAGLLAIPLSLGQLGLGWDALNHHIYLGWTAEQHRFDRDFLGAGYQSFQSPYLYWPVYKMATGGWGGVMAAAVLASLHLVAVAPVWMLARTCLPGPTVFDVTMRSMAVALALMSGVALSVFGSTSTDLLGSAPLLWSIALALHPAATKPDGARALVLLSGLCAGLSVALKLSNGPLAVCMPGLWLLGRRKLRGRVEALFVGCLGAITGFLLGYGQWGWLLWRHFGNPVFPFLDNWFVPLRAWMGWAG</sequence>
<dbReference type="AlphaFoldDB" id="A0A936Z8Z0"/>
<evidence type="ECO:0008006" key="4">
    <source>
        <dbReference type="Google" id="ProtNLM"/>
    </source>
</evidence>